<dbReference type="InterPro" id="IPR009057">
    <property type="entry name" value="Homeodomain-like_sf"/>
</dbReference>
<dbReference type="RefSeq" id="WP_091373177.1">
    <property type="nucleotide sequence ID" value="NZ_LT629740.1"/>
</dbReference>
<dbReference type="Gene3D" id="1.10.10.60">
    <property type="entry name" value="Homeodomain-like"/>
    <property type="match status" value="1"/>
</dbReference>
<evidence type="ECO:0000256" key="3">
    <source>
        <dbReference type="ARBA" id="ARBA00023163"/>
    </source>
</evidence>
<dbReference type="OrthoDB" id="5582699at2"/>
<dbReference type="Pfam" id="PF12625">
    <property type="entry name" value="Arabinose_bd"/>
    <property type="match status" value="1"/>
</dbReference>
<name>A0A1H1XVH6_MUCMA</name>
<evidence type="ECO:0000313" key="5">
    <source>
        <dbReference type="EMBL" id="SDT13298.1"/>
    </source>
</evidence>
<dbReference type="GO" id="GO:0005829">
    <property type="term" value="C:cytosol"/>
    <property type="evidence" value="ECO:0007669"/>
    <property type="project" value="TreeGrafter"/>
</dbReference>
<dbReference type="PRINTS" id="PR00032">
    <property type="entry name" value="HTHARAC"/>
</dbReference>
<dbReference type="SMART" id="SM00342">
    <property type="entry name" value="HTH_ARAC"/>
    <property type="match status" value="1"/>
</dbReference>
<reference evidence="5 6" key="1">
    <citation type="submission" date="2016-10" db="EMBL/GenBank/DDBJ databases">
        <authorList>
            <person name="de Groot N.N."/>
        </authorList>
    </citation>
    <scope>NUCLEOTIDE SEQUENCE [LARGE SCALE GENOMIC DNA]</scope>
    <source>
        <strain evidence="5 6">MP1X4</strain>
    </source>
</reference>
<dbReference type="SUPFAM" id="SSF46689">
    <property type="entry name" value="Homeodomain-like"/>
    <property type="match status" value="1"/>
</dbReference>
<gene>
    <name evidence="5" type="ORF">SAMN05216490_2560</name>
</gene>
<evidence type="ECO:0000313" key="6">
    <source>
        <dbReference type="Proteomes" id="UP000199679"/>
    </source>
</evidence>
<dbReference type="Pfam" id="PF12833">
    <property type="entry name" value="HTH_18"/>
    <property type="match status" value="1"/>
</dbReference>
<evidence type="ECO:0000259" key="4">
    <source>
        <dbReference type="PROSITE" id="PS01124"/>
    </source>
</evidence>
<sequence length="337" mass="38062">MEDQQKRLILSLLAYAAQRDLSVERICRLSNITMADLSDAAKPLSKKQVNDVWLNAMQLSGDSLFGLHFGESLQLVALGVVGEVIKSSRTVGEAISIAASLVHLITADFNMQITAAEDLFTIHFVPVSPDWQQSPVTLQMLHLLMVFTIHELDGLLLQKIRPLVFRYGLKTEYTKEFNRVARCEISINAGIFAIDLNKIFWNEPIITANYELQQALLQKIAPEDNKGPKGETFQGRIYSYLMANSYLGMVSLEDIAANFDMSPRTMQRKLKQESVNFQQITDEVRKNLAISYLKAGNVPLKQVSYLLGYNELSAFTRTFKRWMGITPGQYMKSQLAQ</sequence>
<proteinExistence type="predicted"/>
<protein>
    <submittedName>
        <fullName evidence="5">AraC-type DNA-binding protein</fullName>
    </submittedName>
</protein>
<keyword evidence="2 5" id="KW-0238">DNA-binding</keyword>
<dbReference type="PROSITE" id="PS01124">
    <property type="entry name" value="HTH_ARAC_FAMILY_2"/>
    <property type="match status" value="1"/>
</dbReference>
<keyword evidence="1" id="KW-0805">Transcription regulation</keyword>
<dbReference type="GO" id="GO:0000976">
    <property type="term" value="F:transcription cis-regulatory region binding"/>
    <property type="evidence" value="ECO:0007669"/>
    <property type="project" value="TreeGrafter"/>
</dbReference>
<keyword evidence="6" id="KW-1185">Reference proteome</keyword>
<evidence type="ECO:0000256" key="2">
    <source>
        <dbReference type="ARBA" id="ARBA00023125"/>
    </source>
</evidence>
<organism evidence="5 6">
    <name type="scientific">Mucilaginibacter mallensis</name>
    <dbReference type="NCBI Taxonomy" id="652787"/>
    <lineage>
        <taxon>Bacteria</taxon>
        <taxon>Pseudomonadati</taxon>
        <taxon>Bacteroidota</taxon>
        <taxon>Sphingobacteriia</taxon>
        <taxon>Sphingobacteriales</taxon>
        <taxon>Sphingobacteriaceae</taxon>
        <taxon>Mucilaginibacter</taxon>
    </lineage>
</organism>
<dbReference type="AlphaFoldDB" id="A0A1H1XVH6"/>
<dbReference type="InterPro" id="IPR020449">
    <property type="entry name" value="Tscrpt_reg_AraC-type_HTH"/>
</dbReference>
<dbReference type="STRING" id="652787.SAMN05216490_2560"/>
<dbReference type="InterPro" id="IPR032687">
    <property type="entry name" value="AraC-type_N"/>
</dbReference>
<dbReference type="PANTHER" id="PTHR47894">
    <property type="entry name" value="HTH-TYPE TRANSCRIPTIONAL REGULATOR GADX"/>
    <property type="match status" value="1"/>
</dbReference>
<dbReference type="PANTHER" id="PTHR47894:SF1">
    <property type="entry name" value="HTH-TYPE TRANSCRIPTIONAL REGULATOR VQSM"/>
    <property type="match status" value="1"/>
</dbReference>
<feature type="domain" description="HTH araC/xylS-type" evidence="4">
    <location>
        <begin position="235"/>
        <end position="333"/>
    </location>
</feature>
<dbReference type="EMBL" id="LT629740">
    <property type="protein sequence ID" value="SDT13298.1"/>
    <property type="molecule type" value="Genomic_DNA"/>
</dbReference>
<dbReference type="GO" id="GO:0003700">
    <property type="term" value="F:DNA-binding transcription factor activity"/>
    <property type="evidence" value="ECO:0007669"/>
    <property type="project" value="InterPro"/>
</dbReference>
<keyword evidence="3" id="KW-0804">Transcription</keyword>
<accession>A0A1H1XVH6</accession>
<dbReference type="Proteomes" id="UP000199679">
    <property type="component" value="Chromosome I"/>
</dbReference>
<evidence type="ECO:0000256" key="1">
    <source>
        <dbReference type="ARBA" id="ARBA00023015"/>
    </source>
</evidence>
<dbReference type="InterPro" id="IPR018060">
    <property type="entry name" value="HTH_AraC"/>
</dbReference>